<evidence type="ECO:0008006" key="4">
    <source>
        <dbReference type="Google" id="ProtNLM"/>
    </source>
</evidence>
<feature type="signal peptide" evidence="1">
    <location>
        <begin position="1"/>
        <end position="22"/>
    </location>
</feature>
<keyword evidence="3" id="KW-1185">Reference proteome</keyword>
<comment type="caution">
    <text evidence="2">The sequence shown here is derived from an EMBL/GenBank/DDBJ whole genome shotgun (WGS) entry which is preliminary data.</text>
</comment>
<evidence type="ECO:0000256" key="1">
    <source>
        <dbReference type="SAM" id="SignalP"/>
    </source>
</evidence>
<keyword evidence="1" id="KW-0732">Signal</keyword>
<proteinExistence type="predicted"/>
<protein>
    <recommendedName>
        <fullName evidence="4">Lipoprotein</fullName>
    </recommendedName>
</protein>
<dbReference type="PROSITE" id="PS51257">
    <property type="entry name" value="PROKAR_LIPOPROTEIN"/>
    <property type="match status" value="1"/>
</dbReference>
<sequence length="122" mass="12565">MIKPLSALAIVALLAGCEPAPVAPKVASTPVAVAPQAAVGVSEERAHNPLLNVPPDVFMGVIGECGNKLFGSKPDAGAAKGCLASIREAARKAGLGEVSDIQLADPYIAERWRGEMARQSQH</sequence>
<accession>A0ABQ3H146</accession>
<evidence type="ECO:0000313" key="3">
    <source>
        <dbReference type="Proteomes" id="UP000604737"/>
    </source>
</evidence>
<gene>
    <name evidence="2" type="ORF">GCM10007350_21050</name>
</gene>
<name>A0ABQ3H146_9NEIS</name>
<dbReference type="Proteomes" id="UP000604737">
    <property type="component" value="Unassembled WGS sequence"/>
</dbReference>
<reference evidence="3" key="1">
    <citation type="journal article" date="2019" name="Int. J. Syst. Evol. Microbiol.">
        <title>The Global Catalogue of Microorganisms (GCM) 10K type strain sequencing project: providing services to taxonomists for standard genome sequencing and annotation.</title>
        <authorList>
            <consortium name="The Broad Institute Genomics Platform"/>
            <consortium name="The Broad Institute Genome Sequencing Center for Infectious Disease"/>
            <person name="Wu L."/>
            <person name="Ma J."/>
        </authorList>
    </citation>
    <scope>NUCLEOTIDE SEQUENCE [LARGE SCALE GENOMIC DNA]</scope>
    <source>
        <strain evidence="3">KCTC 23701</strain>
    </source>
</reference>
<dbReference type="RefSeq" id="WP_189460563.1">
    <property type="nucleotide sequence ID" value="NZ_BMYO01000005.1"/>
</dbReference>
<dbReference type="EMBL" id="BMYO01000005">
    <property type="protein sequence ID" value="GHD63531.1"/>
    <property type="molecule type" value="Genomic_DNA"/>
</dbReference>
<evidence type="ECO:0000313" key="2">
    <source>
        <dbReference type="EMBL" id="GHD63531.1"/>
    </source>
</evidence>
<feature type="chain" id="PRO_5046932301" description="Lipoprotein" evidence="1">
    <location>
        <begin position="23"/>
        <end position="122"/>
    </location>
</feature>
<organism evidence="2 3">
    <name type="scientific">Jeongeupia chitinilytica</name>
    <dbReference type="NCBI Taxonomy" id="1041641"/>
    <lineage>
        <taxon>Bacteria</taxon>
        <taxon>Pseudomonadati</taxon>
        <taxon>Pseudomonadota</taxon>
        <taxon>Betaproteobacteria</taxon>
        <taxon>Neisseriales</taxon>
        <taxon>Chitinibacteraceae</taxon>
        <taxon>Jeongeupia</taxon>
    </lineage>
</organism>